<evidence type="ECO:0000313" key="4">
    <source>
        <dbReference type="Proteomes" id="UP000632138"/>
    </source>
</evidence>
<evidence type="ECO:0000256" key="1">
    <source>
        <dbReference type="ARBA" id="ARBA00006479"/>
    </source>
</evidence>
<dbReference type="SUPFAM" id="SSF53067">
    <property type="entry name" value="Actin-like ATPase domain"/>
    <property type="match status" value="1"/>
</dbReference>
<protein>
    <submittedName>
        <fullName evidence="3">ROK family transcriptional regulator</fullName>
    </submittedName>
</protein>
<evidence type="ECO:0000259" key="2">
    <source>
        <dbReference type="Pfam" id="PF12802"/>
    </source>
</evidence>
<dbReference type="Gene3D" id="1.10.10.10">
    <property type="entry name" value="Winged helix-like DNA-binding domain superfamily/Winged helix DNA-binding domain"/>
    <property type="match status" value="1"/>
</dbReference>
<sequence>MAGPQALGPAGAVVCGGGLGALVITRDSGPQPADFADVRATNLAVVLRHLRSHAPCSRADIAATTGLNKATVSSLVTDLIDRRLVREVGMTENRIGRPAMMLVLDGSPYAAVGLEINTDYLTAVALDLAGERLLSWRRAFTGTPGQPGQAIASLAALARRAVAKLERENRQVLGLTVAVPALVDADGIVELAAGLGWHQVDLRKSLTAALGDPPYPLMVENDANLAVLAEQRLGDEAGTSDLVYLTGGSSLRAGIICDGRLLRGARGFAGEFGHLPLDPAGPPCGCGRRGCLEAYAGLDAVIRQALPDAALSPSEFGPHVDEIHRLAKAGDAQVLAALTEVGRRLGHGISMLANLINPACVTLGGYFTVLAPWLIPPATAELESRSVAAQCGGTRIVASALDSSAAAAGGATRVLDAIDAGVLPPPQGAPAAR</sequence>
<dbReference type="InterPro" id="IPR043129">
    <property type="entry name" value="ATPase_NBD"/>
</dbReference>
<dbReference type="CDD" id="cd24076">
    <property type="entry name" value="ASKHA_ATPase_ROK_BsXylR-like"/>
    <property type="match status" value="1"/>
</dbReference>
<comment type="caution">
    <text evidence="3">The sequence shown here is derived from an EMBL/GenBank/DDBJ whole genome shotgun (WGS) entry which is preliminary data.</text>
</comment>
<proteinExistence type="inferred from homology"/>
<dbReference type="Proteomes" id="UP000632138">
    <property type="component" value="Unassembled WGS sequence"/>
</dbReference>
<dbReference type="Pfam" id="PF12802">
    <property type="entry name" value="MarR_2"/>
    <property type="match status" value="1"/>
</dbReference>
<dbReference type="PANTHER" id="PTHR18964">
    <property type="entry name" value="ROK (REPRESSOR, ORF, KINASE) FAMILY"/>
    <property type="match status" value="1"/>
</dbReference>
<evidence type="ECO:0000313" key="3">
    <source>
        <dbReference type="EMBL" id="MBM2614499.1"/>
    </source>
</evidence>
<dbReference type="PANTHER" id="PTHR18964:SF149">
    <property type="entry name" value="BIFUNCTIONAL UDP-N-ACETYLGLUCOSAMINE 2-EPIMERASE_N-ACETYLMANNOSAMINE KINASE"/>
    <property type="match status" value="1"/>
</dbReference>
<dbReference type="Gene3D" id="3.30.420.40">
    <property type="match status" value="2"/>
</dbReference>
<reference evidence="3 4" key="1">
    <citation type="submission" date="2021-01" db="EMBL/GenBank/DDBJ databases">
        <title>Actinoplanes sp. nov. LDG1-06 isolated from lichen.</title>
        <authorList>
            <person name="Saeng-In P."/>
            <person name="Phongsopitanun W."/>
            <person name="Kanchanasin P."/>
            <person name="Yuki M."/>
            <person name="Kudo T."/>
            <person name="Ohkuma M."/>
            <person name="Tanasupawat S."/>
        </authorList>
    </citation>
    <scope>NUCLEOTIDE SEQUENCE [LARGE SCALE GENOMIC DNA]</scope>
    <source>
        <strain evidence="3 4">LDG1-06</strain>
    </source>
</reference>
<dbReference type="InterPro" id="IPR036390">
    <property type="entry name" value="WH_DNA-bd_sf"/>
</dbReference>
<dbReference type="InterPro" id="IPR036388">
    <property type="entry name" value="WH-like_DNA-bd_sf"/>
</dbReference>
<dbReference type="EMBL" id="JAENHP010000001">
    <property type="protein sequence ID" value="MBM2614499.1"/>
    <property type="molecule type" value="Genomic_DNA"/>
</dbReference>
<dbReference type="Pfam" id="PF00480">
    <property type="entry name" value="ROK"/>
    <property type="match status" value="1"/>
</dbReference>
<name>A0ABS2A3V1_9ACTN</name>
<accession>A0ABS2A3V1</accession>
<dbReference type="InterPro" id="IPR000835">
    <property type="entry name" value="HTH_MarR-typ"/>
</dbReference>
<dbReference type="InterPro" id="IPR000600">
    <property type="entry name" value="ROK"/>
</dbReference>
<organism evidence="3 4">
    <name type="scientific">Paractinoplanes ovalisporus</name>
    <dbReference type="NCBI Taxonomy" id="2810368"/>
    <lineage>
        <taxon>Bacteria</taxon>
        <taxon>Bacillati</taxon>
        <taxon>Actinomycetota</taxon>
        <taxon>Actinomycetes</taxon>
        <taxon>Micromonosporales</taxon>
        <taxon>Micromonosporaceae</taxon>
        <taxon>Paractinoplanes</taxon>
    </lineage>
</organism>
<feature type="domain" description="HTH marR-type" evidence="2">
    <location>
        <begin position="46"/>
        <end position="86"/>
    </location>
</feature>
<comment type="similarity">
    <text evidence="1">Belongs to the ROK (NagC/XylR) family.</text>
</comment>
<keyword evidence="4" id="KW-1185">Reference proteome</keyword>
<gene>
    <name evidence="3" type="ORF">JIG36_02870</name>
</gene>
<dbReference type="SUPFAM" id="SSF46785">
    <property type="entry name" value="Winged helix' DNA-binding domain"/>
    <property type="match status" value="1"/>
</dbReference>